<evidence type="ECO:0000313" key="2">
    <source>
        <dbReference type="EMBL" id="KAJ7643590.1"/>
    </source>
</evidence>
<name>A0AAD7FU28_9AGAR</name>
<evidence type="ECO:0000313" key="3">
    <source>
        <dbReference type="Proteomes" id="UP001221142"/>
    </source>
</evidence>
<protein>
    <submittedName>
        <fullName evidence="2">Uncharacterized protein</fullName>
    </submittedName>
</protein>
<accession>A0AAD7FU28</accession>
<dbReference type="EMBL" id="JARKIF010000003">
    <property type="protein sequence ID" value="KAJ7643590.1"/>
    <property type="molecule type" value="Genomic_DNA"/>
</dbReference>
<evidence type="ECO:0000256" key="1">
    <source>
        <dbReference type="SAM" id="MobiDB-lite"/>
    </source>
</evidence>
<dbReference type="Proteomes" id="UP001221142">
    <property type="component" value="Unassembled WGS sequence"/>
</dbReference>
<keyword evidence="3" id="KW-1185">Reference proteome</keyword>
<feature type="region of interest" description="Disordered" evidence="1">
    <location>
        <begin position="124"/>
        <end position="143"/>
    </location>
</feature>
<dbReference type="AlphaFoldDB" id="A0AAD7FU28"/>
<proteinExistence type="predicted"/>
<organism evidence="2 3">
    <name type="scientific">Roridomyces roridus</name>
    <dbReference type="NCBI Taxonomy" id="1738132"/>
    <lineage>
        <taxon>Eukaryota</taxon>
        <taxon>Fungi</taxon>
        <taxon>Dikarya</taxon>
        <taxon>Basidiomycota</taxon>
        <taxon>Agaricomycotina</taxon>
        <taxon>Agaricomycetes</taxon>
        <taxon>Agaricomycetidae</taxon>
        <taxon>Agaricales</taxon>
        <taxon>Marasmiineae</taxon>
        <taxon>Mycenaceae</taxon>
        <taxon>Roridomyces</taxon>
    </lineage>
</organism>
<sequence>METVGELTLGLFDAHRVYWNPGDEVDVPEKCGKVRQWSIEKVIIKTIGWTEKSVQNKCDDEPQHEAVTGCTEKTVQSLKTIPQKLGPRQSRNLGQYGGGWGGNDGLIVGQKIARGPLSVRSPRGPGLVWGSSRKSESNASDASAKLRNHVFRAVAPVPDEHSITSTTSIKAKFSLRRAIYIPSNIRLRASKNIRTTGFYGASDQVACAASVLGEINKKQDVALATLRRRGNELR</sequence>
<comment type="caution">
    <text evidence="2">The sequence shown here is derived from an EMBL/GenBank/DDBJ whole genome shotgun (WGS) entry which is preliminary data.</text>
</comment>
<gene>
    <name evidence="2" type="ORF">FB45DRAFT_861215</name>
</gene>
<reference evidence="2" key="1">
    <citation type="submission" date="2023-03" db="EMBL/GenBank/DDBJ databases">
        <title>Massive genome expansion in bonnet fungi (Mycena s.s.) driven by repeated elements and novel gene families across ecological guilds.</title>
        <authorList>
            <consortium name="Lawrence Berkeley National Laboratory"/>
            <person name="Harder C.B."/>
            <person name="Miyauchi S."/>
            <person name="Viragh M."/>
            <person name="Kuo A."/>
            <person name="Thoen E."/>
            <person name="Andreopoulos B."/>
            <person name="Lu D."/>
            <person name="Skrede I."/>
            <person name="Drula E."/>
            <person name="Henrissat B."/>
            <person name="Morin E."/>
            <person name="Kohler A."/>
            <person name="Barry K."/>
            <person name="LaButti K."/>
            <person name="Morin E."/>
            <person name="Salamov A."/>
            <person name="Lipzen A."/>
            <person name="Mereny Z."/>
            <person name="Hegedus B."/>
            <person name="Baldrian P."/>
            <person name="Stursova M."/>
            <person name="Weitz H."/>
            <person name="Taylor A."/>
            <person name="Grigoriev I.V."/>
            <person name="Nagy L.G."/>
            <person name="Martin F."/>
            <person name="Kauserud H."/>
        </authorList>
    </citation>
    <scope>NUCLEOTIDE SEQUENCE</scope>
    <source>
        <strain evidence="2">9284</strain>
    </source>
</reference>